<dbReference type="AlphaFoldDB" id="T1IQI3"/>
<dbReference type="EnsemblMetazoa" id="SMAR003302-RA">
    <property type="protein sequence ID" value="SMAR003302-PA"/>
    <property type="gene ID" value="SMAR003302"/>
</dbReference>
<keyword evidence="1" id="KW-1133">Transmembrane helix</keyword>
<proteinExistence type="predicted"/>
<sequence>MKTGSWWLRRIAFTCNSRVRPAMLIIEGVPAEFTFIFYGVILISLTLCLVQVYLLLSPLDRIKLKLLLPHFKIGPKP</sequence>
<reference evidence="3" key="1">
    <citation type="submission" date="2011-05" db="EMBL/GenBank/DDBJ databases">
        <authorList>
            <person name="Richards S.R."/>
            <person name="Qu J."/>
            <person name="Jiang H."/>
            <person name="Jhangiani S.N."/>
            <person name="Agravi P."/>
            <person name="Goodspeed R."/>
            <person name="Gross S."/>
            <person name="Mandapat C."/>
            <person name="Jackson L."/>
            <person name="Mathew T."/>
            <person name="Pu L."/>
            <person name="Thornton R."/>
            <person name="Saada N."/>
            <person name="Wilczek-Boney K.B."/>
            <person name="Lee S."/>
            <person name="Kovar C."/>
            <person name="Wu Y."/>
            <person name="Scherer S.E."/>
            <person name="Worley K.C."/>
            <person name="Muzny D.M."/>
            <person name="Gibbs R."/>
        </authorList>
    </citation>
    <scope>NUCLEOTIDE SEQUENCE</scope>
    <source>
        <strain evidence="3">Brora</strain>
    </source>
</reference>
<organism evidence="2 3">
    <name type="scientific">Strigamia maritima</name>
    <name type="common">European centipede</name>
    <name type="synonym">Geophilus maritimus</name>
    <dbReference type="NCBI Taxonomy" id="126957"/>
    <lineage>
        <taxon>Eukaryota</taxon>
        <taxon>Metazoa</taxon>
        <taxon>Ecdysozoa</taxon>
        <taxon>Arthropoda</taxon>
        <taxon>Myriapoda</taxon>
        <taxon>Chilopoda</taxon>
        <taxon>Pleurostigmophora</taxon>
        <taxon>Geophilomorpha</taxon>
        <taxon>Linotaeniidae</taxon>
        <taxon>Strigamia</taxon>
    </lineage>
</organism>
<keyword evidence="1" id="KW-0472">Membrane</keyword>
<reference evidence="2" key="2">
    <citation type="submission" date="2015-02" db="UniProtKB">
        <authorList>
            <consortium name="EnsemblMetazoa"/>
        </authorList>
    </citation>
    <scope>IDENTIFICATION</scope>
</reference>
<dbReference type="Proteomes" id="UP000014500">
    <property type="component" value="Unassembled WGS sequence"/>
</dbReference>
<keyword evidence="3" id="KW-1185">Reference proteome</keyword>
<accession>T1IQI3</accession>
<feature type="transmembrane region" description="Helical" evidence="1">
    <location>
        <begin position="35"/>
        <end position="56"/>
    </location>
</feature>
<protein>
    <submittedName>
        <fullName evidence="2">Uncharacterized protein</fullName>
    </submittedName>
</protein>
<dbReference type="EMBL" id="AFFK01018331">
    <property type="status" value="NOT_ANNOTATED_CDS"/>
    <property type="molecule type" value="Genomic_DNA"/>
</dbReference>
<evidence type="ECO:0000313" key="2">
    <source>
        <dbReference type="EnsemblMetazoa" id="SMAR003302-PA"/>
    </source>
</evidence>
<evidence type="ECO:0000256" key="1">
    <source>
        <dbReference type="SAM" id="Phobius"/>
    </source>
</evidence>
<name>T1IQI3_STRMM</name>
<keyword evidence="1" id="KW-0812">Transmembrane</keyword>
<evidence type="ECO:0000313" key="3">
    <source>
        <dbReference type="Proteomes" id="UP000014500"/>
    </source>
</evidence>
<dbReference type="HOGENOM" id="CLU_2641264_0_0_1"/>